<evidence type="ECO:0000256" key="3">
    <source>
        <dbReference type="ARBA" id="ARBA00023002"/>
    </source>
</evidence>
<keyword evidence="2" id="KW-0274">FAD</keyword>
<dbReference type="EMBL" id="CP078145">
    <property type="protein sequence ID" value="QXN88435.1"/>
    <property type="molecule type" value="Genomic_DNA"/>
</dbReference>
<keyword evidence="1" id="KW-0285">Flavoprotein</keyword>
<organism evidence="4 5">
    <name type="scientific">Nocardia iowensis</name>
    <dbReference type="NCBI Taxonomy" id="204891"/>
    <lineage>
        <taxon>Bacteria</taxon>
        <taxon>Bacillati</taxon>
        <taxon>Actinomycetota</taxon>
        <taxon>Actinomycetes</taxon>
        <taxon>Mycobacteriales</taxon>
        <taxon>Nocardiaceae</taxon>
        <taxon>Nocardia</taxon>
    </lineage>
</organism>
<evidence type="ECO:0000256" key="2">
    <source>
        <dbReference type="ARBA" id="ARBA00022827"/>
    </source>
</evidence>
<sequence>MEFLRVERACLAAFLPELADGLDAMLLAECERARGPAIELFRSSGGPGLLVPKRYHGRGASAVDAVRIQRAVAARAPSLAIASTMHHFSVATVTALAESNQGAEWLLLRSIADKSMLVASGFAEGRPGQHILKPALHARRVPGGFLVTGSKKPCSLTWSMDVLTASAQIPADLGTSGEPALVVLQISADSPGITRKPFWANPVLAGAESDEIVLTDVFVPEQLAVVAEQAGDRMDPVHTRGFVWFELLICASYLGIASGLAERVIREQRGTASERCQVAAPLETAMAALEGVAGEVDGGSADLGKVLLIRYGVQRAIEGASMHAAALAGGLSFITGADVGYLLAASRALAYHPPSFGSAAEALDGYLRGESITLA</sequence>
<protein>
    <submittedName>
        <fullName evidence="4">Acyl-CoA/acyl-ACP dehydrogenase</fullName>
    </submittedName>
</protein>
<dbReference type="RefSeq" id="WP_218469318.1">
    <property type="nucleotide sequence ID" value="NZ_BAABJN010000008.1"/>
</dbReference>
<dbReference type="Proteomes" id="UP000694257">
    <property type="component" value="Chromosome"/>
</dbReference>
<name>A0ABX8RFQ9_NOCIO</name>
<accession>A0ABX8RFQ9</accession>
<keyword evidence="5" id="KW-1185">Reference proteome</keyword>
<evidence type="ECO:0000256" key="1">
    <source>
        <dbReference type="ARBA" id="ARBA00022630"/>
    </source>
</evidence>
<dbReference type="PANTHER" id="PTHR43884">
    <property type="entry name" value="ACYL-COA DEHYDROGENASE"/>
    <property type="match status" value="1"/>
</dbReference>
<evidence type="ECO:0000313" key="4">
    <source>
        <dbReference type="EMBL" id="QXN88435.1"/>
    </source>
</evidence>
<gene>
    <name evidence="4" type="ORF">KV110_22830</name>
</gene>
<dbReference type="PANTHER" id="PTHR43884:SF20">
    <property type="entry name" value="ACYL-COA DEHYDROGENASE FADE28"/>
    <property type="match status" value="1"/>
</dbReference>
<reference evidence="4 5" key="1">
    <citation type="submission" date="2021-07" db="EMBL/GenBank/DDBJ databases">
        <title>Whole Genome Sequence of Nocardia Iowensis.</title>
        <authorList>
            <person name="Lamm A."/>
            <person name="Collins-Fairclough A.M."/>
            <person name="Bunk B."/>
            <person name="Sproer C."/>
        </authorList>
    </citation>
    <scope>NUCLEOTIDE SEQUENCE [LARGE SCALE GENOMIC DNA]</scope>
    <source>
        <strain evidence="4 5">NRRL 5646</strain>
    </source>
</reference>
<proteinExistence type="predicted"/>
<evidence type="ECO:0000313" key="5">
    <source>
        <dbReference type="Proteomes" id="UP000694257"/>
    </source>
</evidence>
<keyword evidence="3" id="KW-0560">Oxidoreductase</keyword>